<dbReference type="Proteomes" id="UP000766486">
    <property type="component" value="Unassembled WGS sequence"/>
</dbReference>
<keyword evidence="1" id="KW-0677">Repeat</keyword>
<organism evidence="4 5">
    <name type="scientific">Bionectria ochroleuca</name>
    <name type="common">Gliocladium roseum</name>
    <dbReference type="NCBI Taxonomy" id="29856"/>
    <lineage>
        <taxon>Eukaryota</taxon>
        <taxon>Fungi</taxon>
        <taxon>Dikarya</taxon>
        <taxon>Ascomycota</taxon>
        <taxon>Pezizomycotina</taxon>
        <taxon>Sordariomycetes</taxon>
        <taxon>Hypocreomycetidae</taxon>
        <taxon>Hypocreales</taxon>
        <taxon>Bionectriaceae</taxon>
        <taxon>Clonostachys</taxon>
    </lineage>
</organism>
<dbReference type="Gene3D" id="1.25.40.20">
    <property type="entry name" value="Ankyrin repeat-containing domain"/>
    <property type="match status" value="1"/>
</dbReference>
<protein>
    <submittedName>
        <fullName evidence="4">Uncharacterized protein</fullName>
    </submittedName>
</protein>
<dbReference type="PANTHER" id="PTHR24188">
    <property type="entry name" value="ANKYRIN REPEAT PROTEIN"/>
    <property type="match status" value="1"/>
</dbReference>
<proteinExistence type="predicted"/>
<comment type="caution">
    <text evidence="4">The sequence shown here is derived from an EMBL/GenBank/DDBJ whole genome shotgun (WGS) entry which is preliminary data.</text>
</comment>
<dbReference type="PROSITE" id="PS50297">
    <property type="entry name" value="ANK_REP_REGION"/>
    <property type="match status" value="1"/>
</dbReference>
<dbReference type="SMART" id="SM00248">
    <property type="entry name" value="ANK"/>
    <property type="match status" value="1"/>
</dbReference>
<name>A0ABY6TPC8_BIOOC</name>
<gene>
    <name evidence="4" type="ORF">CLO192961_LOCUS22745</name>
</gene>
<accession>A0ABY6TPC8</accession>
<sequence>MNTWEFSKDTPPRVCLVELIMHAFVKILRSQARVESWPVLWPEGEQNRDKGADIEAKDALGRTPLAWALITKREAVVKALVETGADITAADQDGLTPLAWASGQGAIGHILCTEKAKNA</sequence>
<dbReference type="InterPro" id="IPR002110">
    <property type="entry name" value="Ankyrin_rpt"/>
</dbReference>
<dbReference type="PANTHER" id="PTHR24188:SF29">
    <property type="entry name" value="GH09064P"/>
    <property type="match status" value="1"/>
</dbReference>
<dbReference type="SUPFAM" id="SSF48403">
    <property type="entry name" value="Ankyrin repeat"/>
    <property type="match status" value="1"/>
</dbReference>
<evidence type="ECO:0000313" key="5">
    <source>
        <dbReference type="Proteomes" id="UP000766486"/>
    </source>
</evidence>
<dbReference type="Pfam" id="PF12796">
    <property type="entry name" value="Ank_2"/>
    <property type="match status" value="1"/>
</dbReference>
<dbReference type="PROSITE" id="PS50088">
    <property type="entry name" value="ANK_REPEAT"/>
    <property type="match status" value="1"/>
</dbReference>
<reference evidence="4 5" key="1">
    <citation type="submission" date="2019-06" db="EMBL/GenBank/DDBJ databases">
        <authorList>
            <person name="Broberg M."/>
        </authorList>
    </citation>
    <scope>NUCLEOTIDE SEQUENCE [LARGE SCALE GENOMIC DNA]</scope>
</reference>
<keyword evidence="5" id="KW-1185">Reference proteome</keyword>
<evidence type="ECO:0000256" key="2">
    <source>
        <dbReference type="ARBA" id="ARBA00023043"/>
    </source>
</evidence>
<evidence type="ECO:0000313" key="4">
    <source>
        <dbReference type="EMBL" id="VUC20430.1"/>
    </source>
</evidence>
<feature type="repeat" description="ANK" evidence="3">
    <location>
        <begin position="60"/>
        <end position="92"/>
    </location>
</feature>
<evidence type="ECO:0000256" key="1">
    <source>
        <dbReference type="ARBA" id="ARBA00022737"/>
    </source>
</evidence>
<keyword evidence="2 3" id="KW-0040">ANK repeat</keyword>
<evidence type="ECO:0000256" key="3">
    <source>
        <dbReference type="PROSITE-ProRule" id="PRU00023"/>
    </source>
</evidence>
<dbReference type="InterPro" id="IPR036770">
    <property type="entry name" value="Ankyrin_rpt-contain_sf"/>
</dbReference>
<dbReference type="EMBL" id="CABFNS010000149">
    <property type="protein sequence ID" value="VUC20430.1"/>
    <property type="molecule type" value="Genomic_DNA"/>
</dbReference>